<feature type="domain" description="Integrase catalytic" evidence="1">
    <location>
        <begin position="34"/>
        <end position="166"/>
    </location>
</feature>
<evidence type="ECO:0000259" key="1">
    <source>
        <dbReference type="PROSITE" id="PS50994"/>
    </source>
</evidence>
<dbReference type="InterPro" id="IPR036397">
    <property type="entry name" value="RNaseH_sf"/>
</dbReference>
<reference evidence="2 3" key="1">
    <citation type="submission" date="2023-11" db="EMBL/GenBank/DDBJ databases">
        <authorList>
            <person name="Hedman E."/>
            <person name="Englund M."/>
            <person name="Stromberg M."/>
            <person name="Nyberg Akerstrom W."/>
            <person name="Nylinder S."/>
            <person name="Jareborg N."/>
            <person name="Kallberg Y."/>
            <person name="Kronander E."/>
        </authorList>
    </citation>
    <scope>NUCLEOTIDE SEQUENCE [LARGE SCALE GENOMIC DNA]</scope>
</reference>
<dbReference type="Proteomes" id="UP001314205">
    <property type="component" value="Unassembled WGS sequence"/>
</dbReference>
<dbReference type="InterPro" id="IPR012337">
    <property type="entry name" value="RNaseH-like_sf"/>
</dbReference>
<gene>
    <name evidence="2" type="ORF">PARMNEM_LOCUS22250</name>
</gene>
<name>A0AAV1M897_9NEOP</name>
<dbReference type="GO" id="GO:0015074">
    <property type="term" value="P:DNA integration"/>
    <property type="evidence" value="ECO:0007669"/>
    <property type="project" value="InterPro"/>
</dbReference>
<comment type="caution">
    <text evidence="2">The sequence shown here is derived from an EMBL/GenBank/DDBJ whole genome shotgun (WGS) entry which is preliminary data.</text>
</comment>
<proteinExistence type="predicted"/>
<dbReference type="PROSITE" id="PS50994">
    <property type="entry name" value="INTEGRASE"/>
    <property type="match status" value="1"/>
</dbReference>
<dbReference type="PANTHER" id="PTHR37984">
    <property type="entry name" value="PROTEIN CBG26694"/>
    <property type="match status" value="1"/>
</dbReference>
<accession>A0AAV1M897</accession>
<dbReference type="InterPro" id="IPR001584">
    <property type="entry name" value="Integrase_cat-core"/>
</dbReference>
<evidence type="ECO:0000313" key="3">
    <source>
        <dbReference type="Proteomes" id="UP001314205"/>
    </source>
</evidence>
<dbReference type="Pfam" id="PF00665">
    <property type="entry name" value="rve"/>
    <property type="match status" value="1"/>
</dbReference>
<organism evidence="2 3">
    <name type="scientific">Parnassius mnemosyne</name>
    <name type="common">clouded apollo</name>
    <dbReference type="NCBI Taxonomy" id="213953"/>
    <lineage>
        <taxon>Eukaryota</taxon>
        <taxon>Metazoa</taxon>
        <taxon>Ecdysozoa</taxon>
        <taxon>Arthropoda</taxon>
        <taxon>Hexapoda</taxon>
        <taxon>Insecta</taxon>
        <taxon>Pterygota</taxon>
        <taxon>Neoptera</taxon>
        <taxon>Endopterygota</taxon>
        <taxon>Lepidoptera</taxon>
        <taxon>Glossata</taxon>
        <taxon>Ditrysia</taxon>
        <taxon>Papilionoidea</taxon>
        <taxon>Papilionidae</taxon>
        <taxon>Parnassiinae</taxon>
        <taxon>Parnassini</taxon>
        <taxon>Parnassius</taxon>
        <taxon>Driopa</taxon>
    </lineage>
</organism>
<dbReference type="AlphaFoldDB" id="A0AAV1M897"/>
<evidence type="ECO:0000313" key="2">
    <source>
        <dbReference type="EMBL" id="CAK1603958.1"/>
    </source>
</evidence>
<dbReference type="EMBL" id="CAVLGL010000159">
    <property type="protein sequence ID" value="CAK1603958.1"/>
    <property type="molecule type" value="Genomic_DNA"/>
</dbReference>
<protein>
    <recommendedName>
        <fullName evidence="1">Integrase catalytic domain-containing protein</fullName>
    </recommendedName>
</protein>
<keyword evidence="3" id="KW-1185">Reference proteome</keyword>
<dbReference type="Gene3D" id="3.30.420.10">
    <property type="entry name" value="Ribonuclease H-like superfamily/Ribonuclease H"/>
    <property type="match status" value="1"/>
</dbReference>
<sequence>MRSDIENYVKNCKLCQVNKPLRRCNKAPMVITSTSTKPFERLALDIVGPLPEAGLQNFKFILTLQDDLTKFLCVYPMITSSSDEVARILVHFISLFGIPKTILTDLGTCFTSELFKQVSNSIELSEVSSSDDDKKDSISLSNMPVQNQMKRTFGKFNLSNRNLCNN</sequence>
<dbReference type="InterPro" id="IPR050951">
    <property type="entry name" value="Retrovirus_Pol_polyprotein"/>
</dbReference>
<dbReference type="PANTHER" id="PTHR37984:SF5">
    <property type="entry name" value="PROTEIN NYNRIN-LIKE"/>
    <property type="match status" value="1"/>
</dbReference>
<dbReference type="SUPFAM" id="SSF53098">
    <property type="entry name" value="Ribonuclease H-like"/>
    <property type="match status" value="1"/>
</dbReference>
<dbReference type="GO" id="GO:0003676">
    <property type="term" value="F:nucleic acid binding"/>
    <property type="evidence" value="ECO:0007669"/>
    <property type="project" value="InterPro"/>
</dbReference>